<reference evidence="3" key="3">
    <citation type="submission" date="2016-03" db="EMBL/GenBank/DDBJ databases">
        <authorList>
            <person name="Ploux O."/>
        </authorList>
    </citation>
    <scope>NUCLEOTIDE SEQUENCE</scope>
</reference>
<sequence>MAVLWVILVLALTGFQLAQGLPVNPTLRVYPHETGETEFEWSTENSLYAALPALALVLAAVGFLFGCTWCYRHKDCKVKKLVIINMLSIT</sequence>
<organism evidence="3">
    <name type="scientific">Heliconius erato</name>
    <name type="common">Crimson patched longwing butterfly</name>
    <dbReference type="NCBI Taxonomy" id="33431"/>
    <lineage>
        <taxon>Eukaryota</taxon>
        <taxon>Metazoa</taxon>
        <taxon>Ecdysozoa</taxon>
        <taxon>Arthropoda</taxon>
        <taxon>Hexapoda</taxon>
        <taxon>Insecta</taxon>
        <taxon>Pterygota</taxon>
        <taxon>Neoptera</taxon>
        <taxon>Endopterygota</taxon>
        <taxon>Lepidoptera</taxon>
        <taxon>Glossata</taxon>
        <taxon>Ditrysia</taxon>
        <taxon>Papilionoidea</taxon>
        <taxon>Nymphalidae</taxon>
        <taxon>Heliconiinae</taxon>
        <taxon>Heliconiini</taxon>
        <taxon>Heliconius</taxon>
    </lineage>
</organism>
<keyword evidence="1" id="KW-0812">Transmembrane</keyword>
<feature type="transmembrane region" description="Helical" evidence="1">
    <location>
        <begin position="47"/>
        <end position="71"/>
    </location>
</feature>
<reference evidence="3" key="1">
    <citation type="submission" date="2010-07" db="EMBL/GenBank/DDBJ databases">
        <authorList>
            <person name="Worley K.C."/>
        </authorList>
    </citation>
    <scope>NUCLEOTIDE SEQUENCE</scope>
</reference>
<evidence type="ECO:0000256" key="2">
    <source>
        <dbReference type="SAM" id="SignalP"/>
    </source>
</evidence>
<accession>L7X1Q8</accession>
<feature type="signal peptide" evidence="2">
    <location>
        <begin position="1"/>
        <end position="20"/>
    </location>
</feature>
<keyword evidence="1" id="KW-0472">Membrane</keyword>
<evidence type="ECO:0000313" key="3">
    <source>
        <dbReference type="EMBL" id="AGC92713.1"/>
    </source>
</evidence>
<evidence type="ECO:0000256" key="1">
    <source>
        <dbReference type="SAM" id="Phobius"/>
    </source>
</evidence>
<name>L7X1Q8_HELEA</name>
<dbReference type="EMBL" id="KC469893">
    <property type="protein sequence ID" value="AGC92713.1"/>
    <property type="molecule type" value="Genomic_DNA"/>
</dbReference>
<keyword evidence="1" id="KW-1133">Transmembrane helix</keyword>
<feature type="chain" id="PRO_5003985708" evidence="2">
    <location>
        <begin position="21"/>
        <end position="90"/>
    </location>
</feature>
<reference evidence="3" key="2">
    <citation type="journal article" date="2013" name="Genome Res.">
        <title>Genomic architecture of adaptive color pattern divergence and convergence in Heliconius butterflies.</title>
        <authorList>
            <person name="Supple M.A."/>
            <person name="Hines H.M."/>
            <person name="Dasmahapatra K.K."/>
            <person name="Lewis J.J."/>
            <person name="Nielsen D.M."/>
            <person name="Lavoie C."/>
            <person name="Ray D.A."/>
            <person name="Salazar C."/>
            <person name="McMillan W.O."/>
            <person name="Counterman B.A."/>
        </authorList>
    </citation>
    <scope>NUCLEOTIDE SEQUENCE</scope>
</reference>
<dbReference type="AlphaFoldDB" id="L7X1Q8"/>
<proteinExistence type="predicted"/>
<keyword evidence="2" id="KW-0732">Signal</keyword>
<protein>
    <submittedName>
        <fullName evidence="3">Uncharacterized protein</fullName>
    </submittedName>
</protein>